<keyword evidence="1 2" id="KW-0732">Signal</keyword>
<protein>
    <submittedName>
        <fullName evidence="4">Porin family protein</fullName>
    </submittedName>
</protein>
<evidence type="ECO:0000256" key="2">
    <source>
        <dbReference type="SAM" id="SignalP"/>
    </source>
</evidence>
<gene>
    <name evidence="4" type="ORF">K3148_04715</name>
</gene>
<sequence>MKKTVLALAMASVVVPAAAQAQDRDYENYARDGFRIEARATYETPTVSSIIESGDVYKLGSAMAWGGEVGYDAAIGGDLTVGPYAQYELGTVETCVDGICLSSESYFEAGLSLGYAINPDGALYGKFGYGELELEATDGIDTISDSNGGIAFALGYEQGFGSNFYGRIEGGYADVGEFDGVNVQRRHFGGALGLRF</sequence>
<dbReference type="Pfam" id="PF13505">
    <property type="entry name" value="OMP_b-brl"/>
    <property type="match status" value="1"/>
</dbReference>
<feature type="domain" description="Outer membrane protein beta-barrel" evidence="3">
    <location>
        <begin position="7"/>
        <end position="196"/>
    </location>
</feature>
<dbReference type="InterPro" id="IPR027385">
    <property type="entry name" value="Beta-barrel_OMP"/>
</dbReference>
<dbReference type="SUPFAM" id="SSF56925">
    <property type="entry name" value="OMPA-like"/>
    <property type="match status" value="1"/>
</dbReference>
<evidence type="ECO:0000313" key="5">
    <source>
        <dbReference type="Proteomes" id="UP000824281"/>
    </source>
</evidence>
<name>A0ABX8ZNV3_9SPHN</name>
<evidence type="ECO:0000313" key="4">
    <source>
        <dbReference type="EMBL" id="QZD90698.1"/>
    </source>
</evidence>
<dbReference type="RefSeq" id="WP_221426160.1">
    <property type="nucleotide sequence ID" value="NZ_CP081295.1"/>
</dbReference>
<proteinExistence type="predicted"/>
<dbReference type="Proteomes" id="UP000824281">
    <property type="component" value="Chromosome"/>
</dbReference>
<evidence type="ECO:0000256" key="1">
    <source>
        <dbReference type="ARBA" id="ARBA00022729"/>
    </source>
</evidence>
<accession>A0ABX8ZNV3</accession>
<feature type="chain" id="PRO_5046327531" evidence="2">
    <location>
        <begin position="22"/>
        <end position="196"/>
    </location>
</feature>
<feature type="signal peptide" evidence="2">
    <location>
        <begin position="1"/>
        <end position="21"/>
    </location>
</feature>
<evidence type="ECO:0000259" key="3">
    <source>
        <dbReference type="Pfam" id="PF13505"/>
    </source>
</evidence>
<keyword evidence="5" id="KW-1185">Reference proteome</keyword>
<reference evidence="4 5" key="1">
    <citation type="submission" date="2021-08" db="EMBL/GenBank/DDBJ databases">
        <title>Comparative Genomics Analysis of the Genus Qipengyuania Reveals Extensive Genetic Diversity and Metabolic Versatility, Including the Description of Fifteen Novel Species.</title>
        <authorList>
            <person name="Liu Y."/>
        </authorList>
    </citation>
    <scope>NUCLEOTIDE SEQUENCE [LARGE SCALE GENOMIC DNA]</scope>
    <source>
        <strain evidence="4 5">1NDH13</strain>
    </source>
</reference>
<dbReference type="InterPro" id="IPR011250">
    <property type="entry name" value="OMP/PagP_B-barrel"/>
</dbReference>
<organism evidence="4 5">
    <name type="scientific">Qipengyuania aurantiaca</name>
    <dbReference type="NCBI Taxonomy" id="2867233"/>
    <lineage>
        <taxon>Bacteria</taxon>
        <taxon>Pseudomonadati</taxon>
        <taxon>Pseudomonadota</taxon>
        <taxon>Alphaproteobacteria</taxon>
        <taxon>Sphingomonadales</taxon>
        <taxon>Erythrobacteraceae</taxon>
        <taxon>Qipengyuania</taxon>
    </lineage>
</organism>
<dbReference type="EMBL" id="CP081295">
    <property type="protein sequence ID" value="QZD90698.1"/>
    <property type="molecule type" value="Genomic_DNA"/>
</dbReference>